<dbReference type="PANTHER" id="PTHR23502">
    <property type="entry name" value="MAJOR FACILITATOR SUPERFAMILY"/>
    <property type="match status" value="1"/>
</dbReference>
<keyword evidence="3 5" id="KW-1133">Transmembrane helix</keyword>
<feature type="transmembrane region" description="Helical" evidence="5">
    <location>
        <begin position="149"/>
        <end position="171"/>
    </location>
</feature>
<evidence type="ECO:0000256" key="2">
    <source>
        <dbReference type="ARBA" id="ARBA00022692"/>
    </source>
</evidence>
<evidence type="ECO:0000256" key="5">
    <source>
        <dbReference type="SAM" id="Phobius"/>
    </source>
</evidence>
<comment type="subcellular location">
    <subcellularLocation>
        <location evidence="1">Membrane</location>
        <topology evidence="1">Multi-pass membrane protein</topology>
    </subcellularLocation>
</comment>
<evidence type="ECO:0000256" key="4">
    <source>
        <dbReference type="ARBA" id="ARBA00023136"/>
    </source>
</evidence>
<protein>
    <recommendedName>
        <fullName evidence="6">Major facilitator superfamily (MFS) profile domain-containing protein</fullName>
    </recommendedName>
</protein>
<name>A0A084B7V4_STACB</name>
<dbReference type="HOGENOM" id="CLU_008455_8_4_1"/>
<gene>
    <name evidence="7" type="ORF">S7711_09674</name>
</gene>
<organism evidence="7 8">
    <name type="scientific">Stachybotrys chartarum (strain CBS 109288 / IBT 7711)</name>
    <name type="common">Toxic black mold</name>
    <name type="synonym">Stilbospora chartarum</name>
    <dbReference type="NCBI Taxonomy" id="1280523"/>
    <lineage>
        <taxon>Eukaryota</taxon>
        <taxon>Fungi</taxon>
        <taxon>Dikarya</taxon>
        <taxon>Ascomycota</taxon>
        <taxon>Pezizomycotina</taxon>
        <taxon>Sordariomycetes</taxon>
        <taxon>Hypocreomycetidae</taxon>
        <taxon>Hypocreales</taxon>
        <taxon>Stachybotryaceae</taxon>
        <taxon>Stachybotrys</taxon>
    </lineage>
</organism>
<dbReference type="InterPro" id="IPR020846">
    <property type="entry name" value="MFS_dom"/>
</dbReference>
<dbReference type="InterPro" id="IPR011701">
    <property type="entry name" value="MFS"/>
</dbReference>
<feature type="transmembrane region" description="Helical" evidence="5">
    <location>
        <begin position="86"/>
        <end position="107"/>
    </location>
</feature>
<feature type="transmembrane region" description="Helical" evidence="5">
    <location>
        <begin position="119"/>
        <end position="137"/>
    </location>
</feature>
<evidence type="ECO:0000313" key="7">
    <source>
        <dbReference type="EMBL" id="KEY73633.1"/>
    </source>
</evidence>
<keyword evidence="2 5" id="KW-0812">Transmembrane</keyword>
<feature type="transmembrane region" description="Helical" evidence="5">
    <location>
        <begin position="466"/>
        <end position="487"/>
    </location>
</feature>
<dbReference type="InterPro" id="IPR036259">
    <property type="entry name" value="MFS_trans_sf"/>
</dbReference>
<dbReference type="Gene3D" id="1.20.1250.20">
    <property type="entry name" value="MFS general substrate transporter like domains"/>
    <property type="match status" value="1"/>
</dbReference>
<feature type="transmembrane region" description="Helical" evidence="5">
    <location>
        <begin position="404"/>
        <end position="421"/>
    </location>
</feature>
<evidence type="ECO:0000313" key="8">
    <source>
        <dbReference type="Proteomes" id="UP000028045"/>
    </source>
</evidence>
<feature type="transmembrane region" description="Helical" evidence="5">
    <location>
        <begin position="493"/>
        <end position="514"/>
    </location>
</feature>
<evidence type="ECO:0000256" key="1">
    <source>
        <dbReference type="ARBA" id="ARBA00004141"/>
    </source>
</evidence>
<dbReference type="Gene3D" id="1.20.1720.10">
    <property type="entry name" value="Multidrug resistance protein D"/>
    <property type="match status" value="1"/>
</dbReference>
<evidence type="ECO:0000256" key="3">
    <source>
        <dbReference type="ARBA" id="ARBA00022989"/>
    </source>
</evidence>
<dbReference type="EMBL" id="KL647796">
    <property type="protein sequence ID" value="KEY73633.1"/>
    <property type="molecule type" value="Genomic_DNA"/>
</dbReference>
<reference evidence="7 8" key="1">
    <citation type="journal article" date="2014" name="BMC Genomics">
        <title>Comparative genome sequencing reveals chemotype-specific gene clusters in the toxigenic black mold Stachybotrys.</title>
        <authorList>
            <person name="Semeiks J."/>
            <person name="Borek D."/>
            <person name="Otwinowski Z."/>
            <person name="Grishin N.V."/>
        </authorList>
    </citation>
    <scope>NUCLEOTIDE SEQUENCE [LARGE SCALE GENOMIC DNA]</scope>
    <source>
        <strain evidence="8">CBS 109288 / IBT 7711</strain>
    </source>
</reference>
<dbReference type="PROSITE" id="PS50850">
    <property type="entry name" value="MFS"/>
    <property type="match status" value="1"/>
</dbReference>
<dbReference type="OrthoDB" id="440553at2759"/>
<dbReference type="GO" id="GO:0005886">
    <property type="term" value="C:plasma membrane"/>
    <property type="evidence" value="ECO:0007669"/>
    <property type="project" value="TreeGrafter"/>
</dbReference>
<sequence>MKSLQTANQPLDPEILTKEPPEPLQHAAAMEKPSVPVEDPPFTVFTRNGLRRLRLLLGLAAITSPLTATIYFPLLPLLRQQFGTSAQAINLTLTVYIVFQAISPVIFGPFSDSYGRRPVFLFTLALYMVGNIGLAANQNNYTVLLILRAVQSLGASAAYAISFGVVADVCVPSERGRMLGPISMALNLGACVGPIVGGFVAFANSNHVWVFWSLVFVAGILFIAVGLFLPETVRSLVGSGSDRTLFKWWQLSWLQVLFGQYLDRKAEGPAETDIPRETINEPETHGKLTVSGMVWKNMVTCFRIIFYKDAFLSLWLHGSFYTVDYSFVATVPDIFLDIYGYNEWQIGLAYLPRGVGIIVGSYCTGRLMDYNYKATATKHGVSQDKVKGEDMLNFPIERARSQSSYWMLIMSTGTTVGYGWAVTRSAHPAVPLVLQFIQGFWGTYFYTTFSTLLVDTFPECPSTAAAATSVTRCAMAAGGVAILQPLLDVTGRGWYFTVLGLWSGLSGVGAVAMLRSRGMAWRRKRNGAGQVES</sequence>
<dbReference type="GO" id="GO:0022857">
    <property type="term" value="F:transmembrane transporter activity"/>
    <property type="evidence" value="ECO:0007669"/>
    <property type="project" value="InterPro"/>
</dbReference>
<evidence type="ECO:0000259" key="6">
    <source>
        <dbReference type="PROSITE" id="PS50850"/>
    </source>
</evidence>
<proteinExistence type="predicted"/>
<dbReference type="Proteomes" id="UP000028045">
    <property type="component" value="Unassembled WGS sequence"/>
</dbReference>
<keyword evidence="4 5" id="KW-0472">Membrane</keyword>
<dbReference type="SUPFAM" id="SSF103473">
    <property type="entry name" value="MFS general substrate transporter"/>
    <property type="match status" value="1"/>
</dbReference>
<feature type="transmembrane region" description="Helical" evidence="5">
    <location>
        <begin position="183"/>
        <end position="203"/>
    </location>
</feature>
<feature type="domain" description="Major facilitator superfamily (MFS) profile" evidence="6">
    <location>
        <begin position="53"/>
        <end position="518"/>
    </location>
</feature>
<dbReference type="Pfam" id="PF07690">
    <property type="entry name" value="MFS_1"/>
    <property type="match status" value="1"/>
</dbReference>
<accession>A0A084B7V4</accession>
<feature type="transmembrane region" description="Helical" evidence="5">
    <location>
        <begin position="209"/>
        <end position="229"/>
    </location>
</feature>
<dbReference type="PANTHER" id="PTHR23502:SF151">
    <property type="entry name" value="MAJOR FACILITATOR SUPERFAMILY (MFS) PROFILE DOMAIN-CONTAINING PROTEIN"/>
    <property type="match status" value="1"/>
</dbReference>
<dbReference type="AlphaFoldDB" id="A0A084B7V4"/>
<keyword evidence="8" id="KW-1185">Reference proteome</keyword>
<feature type="transmembrane region" description="Helical" evidence="5">
    <location>
        <begin position="55"/>
        <end position="74"/>
    </location>
</feature>
<feature type="transmembrane region" description="Helical" evidence="5">
    <location>
        <begin position="433"/>
        <end position="454"/>
    </location>
</feature>